<organism evidence="1">
    <name type="scientific">marine metagenome</name>
    <dbReference type="NCBI Taxonomy" id="408172"/>
    <lineage>
        <taxon>unclassified sequences</taxon>
        <taxon>metagenomes</taxon>
        <taxon>ecological metagenomes</taxon>
    </lineage>
</organism>
<name>A0A382G0M1_9ZZZZ</name>
<evidence type="ECO:0000313" key="1">
    <source>
        <dbReference type="EMBL" id="SVB67741.1"/>
    </source>
</evidence>
<accession>A0A382G0M1</accession>
<gene>
    <name evidence="1" type="ORF">METZ01_LOCUS220595</name>
</gene>
<protein>
    <submittedName>
        <fullName evidence="1">Uncharacterized protein</fullName>
    </submittedName>
</protein>
<proteinExistence type="predicted"/>
<dbReference type="AlphaFoldDB" id="A0A382G0M1"/>
<sequence length="49" mass="5493">VEDFFCPADALFVGTGVASRPPEDTNRERPVCATVYKADVSKRRRLPVR</sequence>
<reference evidence="1" key="1">
    <citation type="submission" date="2018-05" db="EMBL/GenBank/DDBJ databases">
        <authorList>
            <person name="Lanie J.A."/>
            <person name="Ng W.-L."/>
            <person name="Kazmierczak K.M."/>
            <person name="Andrzejewski T.M."/>
            <person name="Davidsen T.M."/>
            <person name="Wayne K.J."/>
            <person name="Tettelin H."/>
            <person name="Glass J.I."/>
            <person name="Rusch D."/>
            <person name="Podicherti R."/>
            <person name="Tsui H.-C.T."/>
            <person name="Winkler M.E."/>
        </authorList>
    </citation>
    <scope>NUCLEOTIDE SEQUENCE</scope>
</reference>
<feature type="non-terminal residue" evidence="1">
    <location>
        <position position="1"/>
    </location>
</feature>
<dbReference type="EMBL" id="UINC01052423">
    <property type="protein sequence ID" value="SVB67741.1"/>
    <property type="molecule type" value="Genomic_DNA"/>
</dbReference>